<feature type="transmembrane region" description="Helical" evidence="7">
    <location>
        <begin position="338"/>
        <end position="363"/>
    </location>
</feature>
<keyword evidence="5 7" id="KW-0472">Membrane</keyword>
<keyword evidence="3 7" id="KW-0812">Transmembrane</keyword>
<evidence type="ECO:0000256" key="3">
    <source>
        <dbReference type="ARBA" id="ARBA00022692"/>
    </source>
</evidence>
<feature type="domain" description="ABC3 transporter permease C-terminal" evidence="8">
    <location>
        <begin position="291"/>
        <end position="401"/>
    </location>
</feature>
<accession>A0A2D2AYM8</accession>
<evidence type="ECO:0000256" key="2">
    <source>
        <dbReference type="ARBA" id="ARBA00022475"/>
    </source>
</evidence>
<evidence type="ECO:0000259" key="8">
    <source>
        <dbReference type="Pfam" id="PF02687"/>
    </source>
</evidence>
<feature type="transmembrane region" description="Helical" evidence="7">
    <location>
        <begin position="285"/>
        <end position="307"/>
    </location>
</feature>
<evidence type="ECO:0000256" key="1">
    <source>
        <dbReference type="ARBA" id="ARBA00004651"/>
    </source>
</evidence>
<dbReference type="AlphaFoldDB" id="A0A2D2AYM8"/>
<feature type="transmembrane region" description="Helical" evidence="7">
    <location>
        <begin position="369"/>
        <end position="393"/>
    </location>
</feature>
<evidence type="ECO:0008006" key="12">
    <source>
        <dbReference type="Google" id="ProtNLM"/>
    </source>
</evidence>
<comment type="subcellular location">
    <subcellularLocation>
        <location evidence="1">Cell membrane</location>
        <topology evidence="1">Multi-pass membrane protein</topology>
    </subcellularLocation>
</comment>
<gene>
    <name evidence="10" type="ORF">CSW64_12115</name>
</gene>
<comment type="similarity">
    <text evidence="6">Belongs to the ABC-4 integral membrane protein family.</text>
</comment>
<evidence type="ECO:0000256" key="4">
    <source>
        <dbReference type="ARBA" id="ARBA00022989"/>
    </source>
</evidence>
<name>A0A2D2AYM8_9CAUL</name>
<dbReference type="PANTHER" id="PTHR30572:SF4">
    <property type="entry name" value="ABC TRANSPORTER PERMEASE YTRF"/>
    <property type="match status" value="1"/>
</dbReference>
<dbReference type="InterPro" id="IPR025857">
    <property type="entry name" value="MacB_PCD"/>
</dbReference>
<keyword evidence="4 7" id="KW-1133">Transmembrane helix</keyword>
<proteinExistence type="inferred from homology"/>
<dbReference type="Pfam" id="PF02687">
    <property type="entry name" value="FtsX"/>
    <property type="match status" value="1"/>
</dbReference>
<evidence type="ECO:0000259" key="9">
    <source>
        <dbReference type="Pfam" id="PF12704"/>
    </source>
</evidence>
<organism evidence="10 11">
    <name type="scientific">Caulobacter mirabilis</name>
    <dbReference type="NCBI Taxonomy" id="69666"/>
    <lineage>
        <taxon>Bacteria</taxon>
        <taxon>Pseudomonadati</taxon>
        <taxon>Pseudomonadota</taxon>
        <taxon>Alphaproteobacteria</taxon>
        <taxon>Caulobacterales</taxon>
        <taxon>Caulobacteraceae</taxon>
        <taxon>Caulobacter</taxon>
    </lineage>
</organism>
<keyword evidence="11" id="KW-1185">Reference proteome</keyword>
<dbReference type="Pfam" id="PF12704">
    <property type="entry name" value="MacB_PCD"/>
    <property type="match status" value="1"/>
</dbReference>
<evidence type="ECO:0000313" key="10">
    <source>
        <dbReference type="EMBL" id="ATQ43104.1"/>
    </source>
</evidence>
<dbReference type="InterPro" id="IPR050250">
    <property type="entry name" value="Macrolide_Exporter_MacB"/>
</dbReference>
<dbReference type="GO" id="GO:0005886">
    <property type="term" value="C:plasma membrane"/>
    <property type="evidence" value="ECO:0007669"/>
    <property type="project" value="UniProtKB-SubCell"/>
</dbReference>
<dbReference type="EMBL" id="CP024201">
    <property type="protein sequence ID" value="ATQ43104.1"/>
    <property type="molecule type" value="Genomic_DNA"/>
</dbReference>
<evidence type="ECO:0000256" key="6">
    <source>
        <dbReference type="ARBA" id="ARBA00038076"/>
    </source>
</evidence>
<keyword evidence="2" id="KW-1003">Cell membrane</keyword>
<dbReference type="InterPro" id="IPR003838">
    <property type="entry name" value="ABC3_permease_C"/>
</dbReference>
<evidence type="ECO:0000256" key="7">
    <source>
        <dbReference type="SAM" id="Phobius"/>
    </source>
</evidence>
<evidence type="ECO:0000313" key="11">
    <source>
        <dbReference type="Proteomes" id="UP000228945"/>
    </source>
</evidence>
<sequence length="407" mass="43264">MIEGMAFRSAVWAIRAHPLRTLALTLSLASAVACVVFSASVLGGFSKRLERLAFGDYATTLVVRANGLVPSRRGGPSLDDRARLLDALEGVEGSAAWIATEAPLRGANETRVVRVFGAMGDYRRELDAKLVEGRWLTERELGGLSRVCLLGAALAADLGQAERSLLGSEISLGGPRCRVVGVLDYAETRPAGRFNDAAITPFLTARRYFDMRPEGATPPAGPREASWLSFFMTSKSDMQDVRYKADREMRRAAGVPMSRESPFSYDDPGADILEQARQRDVLARLLWTVTGAALAASLIGYGGVALASTAARRREIALRLAMGADAGNILRQISMEHALVGVFASAVGLLLGLAGSVVAAQVWDWPVHLSWPAGAFSILLGCALGLAIGVFVASRAARTPPSLAARG</sequence>
<protein>
    <recommendedName>
        <fullName evidence="12">ABC transporter permease</fullName>
    </recommendedName>
</protein>
<dbReference type="Proteomes" id="UP000228945">
    <property type="component" value="Chromosome"/>
</dbReference>
<dbReference type="GO" id="GO:0022857">
    <property type="term" value="F:transmembrane transporter activity"/>
    <property type="evidence" value="ECO:0007669"/>
    <property type="project" value="TreeGrafter"/>
</dbReference>
<reference evidence="10 11" key="1">
    <citation type="submission" date="2017-10" db="EMBL/GenBank/DDBJ databases">
        <title>Genome sequence of Caulobacter mirabilis FWC38.</title>
        <authorList>
            <person name="Fiebig A."/>
            <person name="Crosson S."/>
        </authorList>
    </citation>
    <scope>NUCLEOTIDE SEQUENCE [LARGE SCALE GENOMIC DNA]</scope>
    <source>
        <strain evidence="10 11">FWC 38</strain>
    </source>
</reference>
<dbReference type="KEGG" id="cmb:CSW64_12115"/>
<dbReference type="PANTHER" id="PTHR30572">
    <property type="entry name" value="MEMBRANE COMPONENT OF TRANSPORTER-RELATED"/>
    <property type="match status" value="1"/>
</dbReference>
<evidence type="ECO:0000256" key="5">
    <source>
        <dbReference type="ARBA" id="ARBA00023136"/>
    </source>
</evidence>
<dbReference type="OrthoDB" id="9770036at2"/>
<feature type="domain" description="MacB-like periplasmic core" evidence="9">
    <location>
        <begin position="23"/>
        <end position="209"/>
    </location>
</feature>